<proteinExistence type="predicted"/>
<evidence type="ECO:0000313" key="1">
    <source>
        <dbReference type="EMBL" id="MBC8753738.1"/>
    </source>
</evidence>
<reference evidence="1 2" key="1">
    <citation type="submission" date="2020-07" db="EMBL/GenBank/DDBJ databases">
        <title>Description of Kordia aestuariivivens sp. nov., isolated from a tidal flat.</title>
        <authorList>
            <person name="Park S."/>
            <person name="Yoon J.-H."/>
        </authorList>
    </citation>
    <scope>NUCLEOTIDE SEQUENCE [LARGE SCALE GENOMIC DNA]</scope>
    <source>
        <strain evidence="1 2">YSTF-M3</strain>
    </source>
</reference>
<accession>A0ABR7Q5D9</accession>
<keyword evidence="2" id="KW-1185">Reference proteome</keyword>
<name>A0ABR7Q5D9_9FLAO</name>
<dbReference type="EMBL" id="JACGWS010000002">
    <property type="protein sequence ID" value="MBC8753738.1"/>
    <property type="molecule type" value="Genomic_DNA"/>
</dbReference>
<evidence type="ECO:0008006" key="3">
    <source>
        <dbReference type="Google" id="ProtNLM"/>
    </source>
</evidence>
<sequence>MKTILNIKEVQVLTKKEQGNILGGGFGPCSQTSDCGPANCWVCVPFTFGGRCLLLNSCPSFD</sequence>
<protein>
    <recommendedName>
        <fullName evidence="3">Bacteriocin</fullName>
    </recommendedName>
</protein>
<dbReference type="Proteomes" id="UP000619238">
    <property type="component" value="Unassembled WGS sequence"/>
</dbReference>
<evidence type="ECO:0000313" key="2">
    <source>
        <dbReference type="Proteomes" id="UP000619238"/>
    </source>
</evidence>
<dbReference type="RefSeq" id="WP_187560779.1">
    <property type="nucleotide sequence ID" value="NZ_JACGWS010000002.1"/>
</dbReference>
<organism evidence="1 2">
    <name type="scientific">Kordia aestuariivivens</name>
    <dbReference type="NCBI Taxonomy" id="2759037"/>
    <lineage>
        <taxon>Bacteria</taxon>
        <taxon>Pseudomonadati</taxon>
        <taxon>Bacteroidota</taxon>
        <taxon>Flavobacteriia</taxon>
        <taxon>Flavobacteriales</taxon>
        <taxon>Flavobacteriaceae</taxon>
        <taxon>Kordia</taxon>
    </lineage>
</organism>
<gene>
    <name evidence="1" type="ORF">H2O64_03595</name>
</gene>
<comment type="caution">
    <text evidence="1">The sequence shown here is derived from an EMBL/GenBank/DDBJ whole genome shotgun (WGS) entry which is preliminary data.</text>
</comment>